<dbReference type="OrthoDB" id="9850295at2"/>
<protein>
    <submittedName>
        <fullName evidence="1">Uncharacterized protein</fullName>
    </submittedName>
</protein>
<organism evidence="1 2">
    <name type="scientific">Dethiosulfovibrio salsuginis</name>
    <dbReference type="NCBI Taxonomy" id="561720"/>
    <lineage>
        <taxon>Bacteria</taxon>
        <taxon>Thermotogati</taxon>
        <taxon>Synergistota</taxon>
        <taxon>Synergistia</taxon>
        <taxon>Synergistales</taxon>
        <taxon>Dethiosulfovibrionaceae</taxon>
        <taxon>Dethiosulfovibrio</taxon>
    </lineage>
</organism>
<gene>
    <name evidence="1" type="ORF">SAMN06275492_10868</name>
</gene>
<evidence type="ECO:0000313" key="1">
    <source>
        <dbReference type="EMBL" id="SMG22830.1"/>
    </source>
</evidence>
<keyword evidence="2" id="KW-1185">Reference proteome</keyword>
<dbReference type="STRING" id="561720.SAMN06275492_10868"/>
<proteinExistence type="predicted"/>
<reference evidence="2" key="1">
    <citation type="submission" date="2017-04" db="EMBL/GenBank/DDBJ databases">
        <authorList>
            <person name="Varghese N."/>
            <person name="Submissions S."/>
        </authorList>
    </citation>
    <scope>NUCLEOTIDE SEQUENCE [LARGE SCALE GENOMIC DNA]</scope>
    <source>
        <strain evidence="2">USBA 82</strain>
    </source>
</reference>
<accession>A0A1X7J5Q4</accession>
<evidence type="ECO:0000313" key="2">
    <source>
        <dbReference type="Proteomes" id="UP000193355"/>
    </source>
</evidence>
<dbReference type="AlphaFoldDB" id="A0A1X7J5Q4"/>
<dbReference type="RefSeq" id="WP_085544211.1">
    <property type="nucleotide sequence ID" value="NZ_FXBB01000008.1"/>
</dbReference>
<dbReference type="Proteomes" id="UP000193355">
    <property type="component" value="Unassembled WGS sequence"/>
</dbReference>
<dbReference type="EMBL" id="FXBB01000008">
    <property type="protein sequence ID" value="SMG22830.1"/>
    <property type="molecule type" value="Genomic_DNA"/>
</dbReference>
<name>A0A1X7J5Q4_9BACT</name>
<sequence>MIQMVSIQWEEFHIAFSHVFREVDRFLGGSIDDTLSVRRPDWCLRIDHDRGFIIFDYQGSLRPEGISLPKKPYLFKIEGCPYLI</sequence>